<dbReference type="NCBIfam" id="NF038196">
    <property type="entry name" value="ferrodoxin_EFR1"/>
    <property type="match status" value="1"/>
</dbReference>
<dbReference type="Gene3D" id="3.40.50.360">
    <property type="match status" value="1"/>
</dbReference>
<sequence>MEIKRVCALYFSATGNTEKTVATFAETLAEQLGVPWERLPFTKPAERERDYVFADTDLVVVGTPTYAGKLPNKILPDLKARLHGNGALAAAIVTFGNRSYDNALAELCAVLEGDGFYTVAGGAFVGRHAFTDKLAEDRPDWDDRKELKKFATAIADKVKNLTENPAPVTVPGDPDAPYYIPKGTDGEPAKFLKAKPRTDPAKCTNCGACARLCPMGAIDPEDVYSVPGTCIKCQACVRKCTKHAKYFDDPAFLSHVAMLEQTFTEPKKNEVFL</sequence>
<dbReference type="InterPro" id="IPR047964">
    <property type="entry name" value="EFR1-like"/>
</dbReference>
<dbReference type="Gene3D" id="3.30.70.20">
    <property type="match status" value="1"/>
</dbReference>
<dbReference type="InterPro" id="IPR017900">
    <property type="entry name" value="4Fe4S_Fe_S_CS"/>
</dbReference>
<accession>A0A923MG12</accession>
<evidence type="ECO:0000256" key="2">
    <source>
        <dbReference type="ARBA" id="ARBA00022723"/>
    </source>
</evidence>
<dbReference type="InterPro" id="IPR050572">
    <property type="entry name" value="Fe-S_Ferredoxin"/>
</dbReference>
<protein>
    <submittedName>
        <fullName evidence="7">4Fe-4S binding protein</fullName>
    </submittedName>
</protein>
<dbReference type="PANTHER" id="PTHR43687:SF1">
    <property type="entry name" value="FERREDOXIN III"/>
    <property type="match status" value="1"/>
</dbReference>
<dbReference type="PROSITE" id="PS00198">
    <property type="entry name" value="4FE4S_FER_1"/>
    <property type="match status" value="1"/>
</dbReference>
<organism evidence="7 8">
    <name type="scientific">Dysosmobacter segnis</name>
    <dbReference type="NCBI Taxonomy" id="2763042"/>
    <lineage>
        <taxon>Bacteria</taxon>
        <taxon>Bacillati</taxon>
        <taxon>Bacillota</taxon>
        <taxon>Clostridia</taxon>
        <taxon>Eubacteriales</taxon>
        <taxon>Oscillospiraceae</taxon>
        <taxon>Dysosmobacter</taxon>
    </lineage>
</organism>
<evidence type="ECO:0000256" key="1">
    <source>
        <dbReference type="ARBA" id="ARBA00022485"/>
    </source>
</evidence>
<keyword evidence="2" id="KW-0479">Metal-binding</keyword>
<dbReference type="SUPFAM" id="SSF52218">
    <property type="entry name" value="Flavoproteins"/>
    <property type="match status" value="1"/>
</dbReference>
<name>A0A923MG12_9FIRM</name>
<dbReference type="Proteomes" id="UP000620327">
    <property type="component" value="Unassembled WGS sequence"/>
</dbReference>
<dbReference type="AlphaFoldDB" id="A0A923MG12"/>
<dbReference type="EMBL" id="JACOQI010000003">
    <property type="protein sequence ID" value="MBC5769668.1"/>
    <property type="molecule type" value="Genomic_DNA"/>
</dbReference>
<feature type="domain" description="Flavodoxin-like" evidence="5">
    <location>
        <begin position="6"/>
        <end position="155"/>
    </location>
</feature>
<dbReference type="PANTHER" id="PTHR43687">
    <property type="entry name" value="ADENYLYLSULFATE REDUCTASE, BETA SUBUNIT"/>
    <property type="match status" value="1"/>
</dbReference>
<dbReference type="RefSeq" id="WP_187014021.1">
    <property type="nucleotide sequence ID" value="NZ_JACOQI010000003.1"/>
</dbReference>
<evidence type="ECO:0000313" key="8">
    <source>
        <dbReference type="Proteomes" id="UP000620327"/>
    </source>
</evidence>
<dbReference type="SUPFAM" id="SSF54862">
    <property type="entry name" value="4Fe-4S ferredoxins"/>
    <property type="match status" value="1"/>
</dbReference>
<keyword evidence="1" id="KW-0004">4Fe-4S</keyword>
<keyword evidence="4" id="KW-0411">Iron-sulfur</keyword>
<reference evidence="7" key="1">
    <citation type="submission" date="2020-08" db="EMBL/GenBank/DDBJ databases">
        <title>Genome public.</title>
        <authorList>
            <person name="Liu C."/>
            <person name="Sun Q."/>
        </authorList>
    </citation>
    <scope>NUCLEOTIDE SEQUENCE</scope>
    <source>
        <strain evidence="7">BX15</strain>
    </source>
</reference>
<keyword evidence="3" id="KW-0408">Iron</keyword>
<keyword evidence="8" id="KW-1185">Reference proteome</keyword>
<feature type="domain" description="4Fe-4S ferredoxin-type" evidence="6">
    <location>
        <begin position="194"/>
        <end position="223"/>
    </location>
</feature>
<dbReference type="InterPro" id="IPR008254">
    <property type="entry name" value="Flavodoxin/NO_synth"/>
</dbReference>
<gene>
    <name evidence="7" type="ORF">H8Z83_04935</name>
</gene>
<dbReference type="GO" id="GO:0016651">
    <property type="term" value="F:oxidoreductase activity, acting on NAD(P)H"/>
    <property type="evidence" value="ECO:0007669"/>
    <property type="project" value="UniProtKB-ARBA"/>
</dbReference>
<dbReference type="GO" id="GO:0010181">
    <property type="term" value="F:FMN binding"/>
    <property type="evidence" value="ECO:0007669"/>
    <property type="project" value="InterPro"/>
</dbReference>
<dbReference type="InterPro" id="IPR029039">
    <property type="entry name" value="Flavoprotein-like_sf"/>
</dbReference>
<dbReference type="Pfam" id="PF00037">
    <property type="entry name" value="Fer4"/>
    <property type="match status" value="1"/>
</dbReference>
<evidence type="ECO:0000256" key="4">
    <source>
        <dbReference type="ARBA" id="ARBA00023014"/>
    </source>
</evidence>
<comment type="caution">
    <text evidence="7">The sequence shown here is derived from an EMBL/GenBank/DDBJ whole genome shotgun (WGS) entry which is preliminary data.</text>
</comment>
<proteinExistence type="predicted"/>
<evidence type="ECO:0000259" key="6">
    <source>
        <dbReference type="PROSITE" id="PS51379"/>
    </source>
</evidence>
<evidence type="ECO:0000256" key="3">
    <source>
        <dbReference type="ARBA" id="ARBA00023004"/>
    </source>
</evidence>
<dbReference type="GO" id="GO:0046872">
    <property type="term" value="F:metal ion binding"/>
    <property type="evidence" value="ECO:0007669"/>
    <property type="project" value="UniProtKB-KW"/>
</dbReference>
<evidence type="ECO:0000313" key="7">
    <source>
        <dbReference type="EMBL" id="MBC5769668.1"/>
    </source>
</evidence>
<dbReference type="GO" id="GO:0051539">
    <property type="term" value="F:4 iron, 4 sulfur cluster binding"/>
    <property type="evidence" value="ECO:0007669"/>
    <property type="project" value="UniProtKB-KW"/>
</dbReference>
<dbReference type="PROSITE" id="PS51379">
    <property type="entry name" value="4FE4S_FER_2"/>
    <property type="match status" value="1"/>
</dbReference>
<dbReference type="PROSITE" id="PS50902">
    <property type="entry name" value="FLAVODOXIN_LIKE"/>
    <property type="match status" value="1"/>
</dbReference>
<dbReference type="InterPro" id="IPR017896">
    <property type="entry name" value="4Fe4S_Fe-S-bd"/>
</dbReference>
<evidence type="ECO:0000259" key="5">
    <source>
        <dbReference type="PROSITE" id="PS50902"/>
    </source>
</evidence>